<dbReference type="CDD" id="cd00383">
    <property type="entry name" value="trans_reg_C"/>
    <property type="match status" value="1"/>
</dbReference>
<feature type="domain" description="OmpR/PhoB-type" evidence="5">
    <location>
        <begin position="127"/>
        <end position="225"/>
    </location>
</feature>
<sequence length="228" mass="24793">MSIMRLLLVEDTVRLGELLSEGLARDGFVVDWRQDIEGAAEAVASATYDLILLDLGLPDGDGLDWVRTLRRATDLTPILVLTARGGLDDRVTGLDAGADDYLVKPFEASELSARCRAILRRPGQRMTPVLHVGALAFNVASRQAAHGDLPIELSRREGDLLETLMRRAGSVVTRGSLEESLYAFNEPVTPNAVEVAVSRLRRKLDDAGCTGMLHTVRGLGYLMRDAVA</sequence>
<dbReference type="PROSITE" id="PS51755">
    <property type="entry name" value="OMPR_PHOB"/>
    <property type="match status" value="1"/>
</dbReference>
<dbReference type="PROSITE" id="PS50110">
    <property type="entry name" value="RESPONSE_REGULATORY"/>
    <property type="match status" value="1"/>
</dbReference>
<feature type="DNA-binding region" description="OmpR/PhoB-type" evidence="3">
    <location>
        <begin position="127"/>
        <end position="225"/>
    </location>
</feature>
<dbReference type="SUPFAM" id="SSF52172">
    <property type="entry name" value="CheY-like"/>
    <property type="match status" value="1"/>
</dbReference>
<evidence type="ECO:0000313" key="6">
    <source>
        <dbReference type="EMBL" id="QYC09987.1"/>
    </source>
</evidence>
<dbReference type="SMART" id="SM00448">
    <property type="entry name" value="REC"/>
    <property type="match status" value="1"/>
</dbReference>
<evidence type="ECO:0000313" key="7">
    <source>
        <dbReference type="Proteomes" id="UP000824334"/>
    </source>
</evidence>
<dbReference type="InterPro" id="IPR039420">
    <property type="entry name" value="WalR-like"/>
</dbReference>
<dbReference type="EMBL" id="CP080034">
    <property type="protein sequence ID" value="QYC09987.1"/>
    <property type="molecule type" value="Genomic_DNA"/>
</dbReference>
<dbReference type="Gene3D" id="6.10.250.690">
    <property type="match status" value="1"/>
</dbReference>
<dbReference type="PANTHER" id="PTHR48111:SF36">
    <property type="entry name" value="TRANSCRIPTIONAL REGULATORY PROTEIN CUTR"/>
    <property type="match status" value="1"/>
</dbReference>
<evidence type="ECO:0000259" key="5">
    <source>
        <dbReference type="PROSITE" id="PS51755"/>
    </source>
</evidence>
<dbReference type="InterPro" id="IPR016032">
    <property type="entry name" value="Sig_transdc_resp-reg_C-effctor"/>
</dbReference>
<evidence type="ECO:0000259" key="4">
    <source>
        <dbReference type="PROSITE" id="PS50110"/>
    </source>
</evidence>
<name>A0ABX8TGR9_9CAUL</name>
<dbReference type="SUPFAM" id="SSF46894">
    <property type="entry name" value="C-terminal effector domain of the bipartite response regulators"/>
    <property type="match status" value="1"/>
</dbReference>
<keyword evidence="7" id="KW-1185">Reference proteome</keyword>
<dbReference type="InterPro" id="IPR036388">
    <property type="entry name" value="WH-like_DNA-bd_sf"/>
</dbReference>
<dbReference type="PANTHER" id="PTHR48111">
    <property type="entry name" value="REGULATOR OF RPOS"/>
    <property type="match status" value="1"/>
</dbReference>
<dbReference type="Pfam" id="PF00072">
    <property type="entry name" value="Response_reg"/>
    <property type="match status" value="1"/>
</dbReference>
<dbReference type="Gene3D" id="3.40.50.2300">
    <property type="match status" value="1"/>
</dbReference>
<dbReference type="SMART" id="SM00862">
    <property type="entry name" value="Trans_reg_C"/>
    <property type="match status" value="1"/>
</dbReference>
<feature type="domain" description="Response regulatory" evidence="4">
    <location>
        <begin position="5"/>
        <end position="119"/>
    </location>
</feature>
<dbReference type="CDD" id="cd17624">
    <property type="entry name" value="REC_OmpR_PmrA-like"/>
    <property type="match status" value="1"/>
</dbReference>
<dbReference type="InterPro" id="IPR011006">
    <property type="entry name" value="CheY-like_superfamily"/>
</dbReference>
<dbReference type="Proteomes" id="UP000824334">
    <property type="component" value="Chromosome"/>
</dbReference>
<dbReference type="InterPro" id="IPR001789">
    <property type="entry name" value="Sig_transdc_resp-reg_receiver"/>
</dbReference>
<proteinExistence type="predicted"/>
<dbReference type="Pfam" id="PF00486">
    <property type="entry name" value="Trans_reg_C"/>
    <property type="match status" value="1"/>
</dbReference>
<gene>
    <name evidence="6" type="ORF">KWG56_15675</name>
</gene>
<dbReference type="InterPro" id="IPR001867">
    <property type="entry name" value="OmpR/PhoB-type_DNA-bd"/>
</dbReference>
<evidence type="ECO:0000256" key="2">
    <source>
        <dbReference type="PROSITE-ProRule" id="PRU00169"/>
    </source>
</evidence>
<organism evidence="6 7">
    <name type="scientific">Brevundimonas nasdae</name>
    <dbReference type="NCBI Taxonomy" id="172043"/>
    <lineage>
        <taxon>Bacteria</taxon>
        <taxon>Pseudomonadati</taxon>
        <taxon>Pseudomonadota</taxon>
        <taxon>Alphaproteobacteria</taxon>
        <taxon>Caulobacterales</taxon>
        <taxon>Caulobacteraceae</taxon>
        <taxon>Brevundimonas</taxon>
    </lineage>
</organism>
<reference evidence="6 7" key="1">
    <citation type="submission" date="2021-07" db="EMBL/GenBank/DDBJ databases">
        <title>Isolation and characterization of bacteria from a gold mining with a capacity of golden bioaccumulation.</title>
        <authorList>
            <person name="Yang X.J."/>
        </authorList>
    </citation>
    <scope>NUCLEOTIDE SEQUENCE [LARGE SCALE GENOMIC DNA]</scope>
    <source>
        <strain evidence="6 7">Au29</strain>
    </source>
</reference>
<protein>
    <submittedName>
        <fullName evidence="6">Response regulator transcription factor</fullName>
    </submittedName>
</protein>
<evidence type="ECO:0000256" key="1">
    <source>
        <dbReference type="ARBA" id="ARBA00023125"/>
    </source>
</evidence>
<dbReference type="Gene3D" id="1.10.10.10">
    <property type="entry name" value="Winged helix-like DNA-binding domain superfamily/Winged helix DNA-binding domain"/>
    <property type="match status" value="1"/>
</dbReference>
<evidence type="ECO:0000256" key="3">
    <source>
        <dbReference type="PROSITE-ProRule" id="PRU01091"/>
    </source>
</evidence>
<feature type="modified residue" description="4-aspartylphosphate" evidence="2">
    <location>
        <position position="54"/>
    </location>
</feature>
<accession>A0ABX8TGR9</accession>
<keyword evidence="2" id="KW-0597">Phosphoprotein</keyword>
<keyword evidence="1 3" id="KW-0238">DNA-binding</keyword>